<sequence length="802" mass="87298">MWKKFGVVLVLFVGMIVFVPAVNALAAPNLKVSVSAGIDGKAKEGKGAPVVIVIENSGTAFSGDLVIDVPSYFTTGSGEAIPVDIGAGETKTISLVIPSMTDMNNMYGGMSNTKTIYLYEGGWEKGKEVVHKGAQTLTTTMFYDDSKFIVTFTDNPDRLGALKTSRILNASTSQIISASKMGEPNFPEEAAGWGAADFIIIDEYPLADLSEKKQNALIGWVRSGGILVIGGSDNVKAETGVFSDHLPLTLKASSKENPEVLNKWAGTKGFEGTIPSYLTALNPGASSLLEDEGNVLVAYSKLGQGQIVQTAFSVGDDPIAKMVGMPAFWGTLFDATGHSNQWGQNPYDSPNNAIVHTVASTNELFPSFKVSTPLIFGIIIFYIILIIPVLYFILKRKDKREYAWWIIPSIAILASIAIFAYGAKDRIGRAQIQHSAILNVEQDGSLTGYYVESILTNKAGNFTFTAPVETTLGASLPNNDPFRSSQSTIHKQAIVEKDAAGTTMHLRNIGYWNVGTVYGETRIEKQGNYEIQLNVTDKKLTGSVTNGFPFALKDVSIWSGTKLIPIGDLGPGETAQVDETLKTSTLLPRKSMFNSYMNPAPVNMDDLTKMRKDSVLSFAGDYMNKTSSPAVIGYTDTQIVPIELLKVKPSVSALTMLVQTAMVDVTLTDVFTVEPEMMEMSMLSEDGQFQPDSQGYGTDEYYFNEAVYNQTWQLPAGLIGKNMKWTSLELSKIQKKLYDVSILNVRSGQYEQSESGKLVKTENVNDYITPDGKVVVRIIFHDEKNGNQGRAPMLKLNGEVSQ</sequence>
<evidence type="ECO:0000313" key="3">
    <source>
        <dbReference type="Proteomes" id="UP001549104"/>
    </source>
</evidence>
<protein>
    <submittedName>
        <fullName evidence="2">Uncharacterized protein</fullName>
    </submittedName>
</protein>
<dbReference type="Proteomes" id="UP001549104">
    <property type="component" value="Unassembled WGS sequence"/>
</dbReference>
<feature type="transmembrane region" description="Helical" evidence="1">
    <location>
        <begin position="374"/>
        <end position="393"/>
    </location>
</feature>
<comment type="caution">
    <text evidence="2">The sequence shown here is derived from an EMBL/GenBank/DDBJ whole genome shotgun (WGS) entry which is preliminary data.</text>
</comment>
<keyword evidence="1" id="KW-0812">Transmembrane</keyword>
<keyword evidence="1" id="KW-0472">Membrane</keyword>
<dbReference type="Gene3D" id="3.40.50.880">
    <property type="match status" value="1"/>
</dbReference>
<proteinExistence type="predicted"/>
<organism evidence="2 3">
    <name type="scientific">Sporosarcina psychrophila</name>
    <name type="common">Bacillus psychrophilus</name>
    <dbReference type="NCBI Taxonomy" id="1476"/>
    <lineage>
        <taxon>Bacteria</taxon>
        <taxon>Bacillati</taxon>
        <taxon>Bacillota</taxon>
        <taxon>Bacilli</taxon>
        <taxon>Bacillales</taxon>
        <taxon>Caryophanaceae</taxon>
        <taxon>Sporosarcina</taxon>
    </lineage>
</organism>
<accession>A0ABV2K558</accession>
<name>A0ABV2K558_SPOPS</name>
<evidence type="ECO:0000256" key="1">
    <source>
        <dbReference type="SAM" id="Phobius"/>
    </source>
</evidence>
<evidence type="ECO:0000313" key="2">
    <source>
        <dbReference type="EMBL" id="MET3655937.1"/>
    </source>
</evidence>
<feature type="transmembrane region" description="Helical" evidence="1">
    <location>
        <begin position="402"/>
        <end position="423"/>
    </location>
</feature>
<dbReference type="SUPFAM" id="SSF52317">
    <property type="entry name" value="Class I glutamine amidotransferase-like"/>
    <property type="match status" value="1"/>
</dbReference>
<keyword evidence="1" id="KW-1133">Transmembrane helix</keyword>
<gene>
    <name evidence="2" type="ORF">ABIC55_001021</name>
</gene>
<keyword evidence="3" id="KW-1185">Reference proteome</keyword>
<dbReference type="RefSeq" id="WP_354312391.1">
    <property type="nucleotide sequence ID" value="NZ_JBEPME010000001.1"/>
</dbReference>
<dbReference type="EMBL" id="JBEPME010000001">
    <property type="protein sequence ID" value="MET3655937.1"/>
    <property type="molecule type" value="Genomic_DNA"/>
</dbReference>
<reference evidence="2 3" key="1">
    <citation type="submission" date="2024-06" db="EMBL/GenBank/DDBJ databases">
        <title>Sorghum-associated microbial communities from plants grown in Nebraska, USA.</title>
        <authorList>
            <person name="Schachtman D."/>
        </authorList>
    </citation>
    <scope>NUCLEOTIDE SEQUENCE [LARGE SCALE GENOMIC DNA]</scope>
    <source>
        <strain evidence="2 3">1288</strain>
    </source>
</reference>
<dbReference type="InterPro" id="IPR029062">
    <property type="entry name" value="Class_I_gatase-like"/>
</dbReference>